<protein>
    <recommendedName>
        <fullName evidence="10">L-type lectin-like domain-containing protein</fullName>
    </recommendedName>
</protein>
<feature type="domain" description="L-type lectin-like" evidence="10">
    <location>
        <begin position="23"/>
        <end position="234"/>
    </location>
</feature>
<dbReference type="GO" id="GO:0005789">
    <property type="term" value="C:endoplasmic reticulum membrane"/>
    <property type="evidence" value="ECO:0007669"/>
    <property type="project" value="TreeGrafter"/>
</dbReference>
<accession>A0A423W4L2</accession>
<feature type="transmembrane region" description="Helical" evidence="8">
    <location>
        <begin position="424"/>
        <end position="444"/>
    </location>
</feature>
<dbReference type="AlphaFoldDB" id="A0A423W4L2"/>
<feature type="compositionally biased region" description="Polar residues" evidence="7">
    <location>
        <begin position="280"/>
        <end position="289"/>
    </location>
</feature>
<feature type="region of interest" description="Disordered" evidence="7">
    <location>
        <begin position="239"/>
        <end position="291"/>
    </location>
</feature>
<evidence type="ECO:0000256" key="7">
    <source>
        <dbReference type="SAM" id="MobiDB-lite"/>
    </source>
</evidence>
<comment type="subcellular location">
    <subcellularLocation>
        <location evidence="1">Membrane</location>
        <topology evidence="1">Single-pass type I membrane protein</topology>
    </subcellularLocation>
</comment>
<evidence type="ECO:0000259" key="10">
    <source>
        <dbReference type="PROSITE" id="PS51328"/>
    </source>
</evidence>
<dbReference type="PANTHER" id="PTHR12223">
    <property type="entry name" value="VESICULAR MANNOSE-BINDING LECTIN"/>
    <property type="match status" value="1"/>
</dbReference>
<feature type="chain" id="PRO_5019179959" description="L-type lectin-like domain-containing protein" evidence="9">
    <location>
        <begin position="18"/>
        <end position="455"/>
    </location>
</feature>
<keyword evidence="5 8" id="KW-0472">Membrane</keyword>
<reference evidence="11 12" key="1">
    <citation type="submission" date="2015-09" db="EMBL/GenBank/DDBJ databases">
        <title>Host preference determinants of Valsa canker pathogens revealed by comparative genomics.</title>
        <authorList>
            <person name="Yin Z."/>
            <person name="Huang L."/>
        </authorList>
    </citation>
    <scope>NUCLEOTIDE SEQUENCE [LARGE SCALE GENOMIC DNA]</scope>
    <source>
        <strain evidence="11 12">YSFL</strain>
    </source>
</reference>
<feature type="compositionally biased region" description="Low complexity" evidence="7">
    <location>
        <begin position="264"/>
        <end position="279"/>
    </location>
</feature>
<evidence type="ECO:0000313" key="12">
    <source>
        <dbReference type="Proteomes" id="UP000284375"/>
    </source>
</evidence>
<dbReference type="PANTHER" id="PTHR12223:SF28">
    <property type="entry name" value="LECTIN, MANNOSE BINDING 1 LIKE"/>
    <property type="match status" value="1"/>
</dbReference>
<dbReference type="InterPro" id="IPR013320">
    <property type="entry name" value="ConA-like_dom_sf"/>
</dbReference>
<dbReference type="GO" id="GO:0005537">
    <property type="term" value="F:D-mannose binding"/>
    <property type="evidence" value="ECO:0007669"/>
    <property type="project" value="TreeGrafter"/>
</dbReference>
<keyword evidence="4 8" id="KW-1133">Transmembrane helix</keyword>
<dbReference type="PROSITE" id="PS51328">
    <property type="entry name" value="L_LECTIN_LIKE"/>
    <property type="match status" value="1"/>
</dbReference>
<comment type="caution">
    <text evidence="11">The sequence shown here is derived from an EMBL/GenBank/DDBJ whole genome shotgun (WGS) entry which is preliminary data.</text>
</comment>
<dbReference type="CDD" id="cd06903">
    <property type="entry name" value="lectin_EMP46_EMP47"/>
    <property type="match status" value="1"/>
</dbReference>
<keyword evidence="6" id="KW-0175">Coiled coil</keyword>
<evidence type="ECO:0000256" key="6">
    <source>
        <dbReference type="SAM" id="Coils"/>
    </source>
</evidence>
<dbReference type="GO" id="GO:0030134">
    <property type="term" value="C:COPII-coated ER to Golgi transport vesicle"/>
    <property type="evidence" value="ECO:0007669"/>
    <property type="project" value="TreeGrafter"/>
</dbReference>
<dbReference type="InterPro" id="IPR051136">
    <property type="entry name" value="Intracellular_Lectin-GPT"/>
</dbReference>
<evidence type="ECO:0000256" key="2">
    <source>
        <dbReference type="ARBA" id="ARBA00022692"/>
    </source>
</evidence>
<organism evidence="11 12">
    <name type="scientific">Cytospora chrysosperma</name>
    <name type="common">Cytospora canker fungus</name>
    <name type="synonym">Sphaeria chrysosperma</name>
    <dbReference type="NCBI Taxonomy" id="252740"/>
    <lineage>
        <taxon>Eukaryota</taxon>
        <taxon>Fungi</taxon>
        <taxon>Dikarya</taxon>
        <taxon>Ascomycota</taxon>
        <taxon>Pezizomycotina</taxon>
        <taxon>Sordariomycetes</taxon>
        <taxon>Sordariomycetidae</taxon>
        <taxon>Diaporthales</taxon>
        <taxon>Cytosporaceae</taxon>
        <taxon>Cytospora</taxon>
    </lineage>
</organism>
<dbReference type="SUPFAM" id="SSF49899">
    <property type="entry name" value="Concanavalin A-like lectins/glucanases"/>
    <property type="match status" value="1"/>
</dbReference>
<gene>
    <name evidence="11" type="ORF">VSDG_04408</name>
</gene>
<keyword evidence="3 9" id="KW-0732">Signal</keyword>
<evidence type="ECO:0000256" key="5">
    <source>
        <dbReference type="ARBA" id="ARBA00023136"/>
    </source>
</evidence>
<evidence type="ECO:0000256" key="4">
    <source>
        <dbReference type="ARBA" id="ARBA00022989"/>
    </source>
</evidence>
<proteinExistence type="predicted"/>
<dbReference type="OrthoDB" id="10265193at2759"/>
<evidence type="ECO:0000256" key="1">
    <source>
        <dbReference type="ARBA" id="ARBA00004479"/>
    </source>
</evidence>
<dbReference type="InterPro" id="IPR035661">
    <property type="entry name" value="EMP46/EMP47_N"/>
</dbReference>
<dbReference type="STRING" id="252740.A0A423W4L2"/>
<evidence type="ECO:0000256" key="8">
    <source>
        <dbReference type="SAM" id="Phobius"/>
    </source>
</evidence>
<dbReference type="InterPro" id="IPR005052">
    <property type="entry name" value="Lectin_leg"/>
</dbReference>
<dbReference type="Gene3D" id="2.60.120.200">
    <property type="match status" value="1"/>
</dbReference>
<dbReference type="GO" id="GO:0005793">
    <property type="term" value="C:endoplasmic reticulum-Golgi intermediate compartment"/>
    <property type="evidence" value="ECO:0007669"/>
    <property type="project" value="TreeGrafter"/>
</dbReference>
<dbReference type="Pfam" id="PF03388">
    <property type="entry name" value="Lectin_leg-like"/>
    <property type="match status" value="1"/>
</dbReference>
<sequence>MRSLLLALLAGLSPAAANFLVSELSFGYNNKISPNNDGSIPYFSLQGNPNKPETLSNKVILTPPAPGNQRAAVWADGTLQHTQWVADVDFRANGPERAGGNLNIWLVRDGARDVGSSSVYTVGKFEGLALVVDTYGGSGGMVRGFLNDGTKDFQKIAVDGQSFGHCNHAYRNLGRPSQLKLRQSVDNFRVEVDGQLCFESNKISIPAGYQLGITAASADNPDSFEIFKLVVMTDNLRPEEDRQEATFQQQQQQQQDGGMFGLDQAAQQQQQQQQQQKAQGMQSGRWNSEFSDDIDDADADAILSSKAQFTDLHTRLQSVNHHLSTIFRAVSKQDRVSEARHSEITGQFSQMTGQFADLKGLLSRLDRLNDLENKISSLESEVRRLRGDVTAKVTSSERSIKGLVEDTHQTLHETVKKHAPQGHGLLIGVIVGSQLVLVAGYVYYKKKKSSPKKYL</sequence>
<dbReference type="EMBL" id="LJZO01000014">
    <property type="protein sequence ID" value="ROV98267.1"/>
    <property type="molecule type" value="Genomic_DNA"/>
</dbReference>
<evidence type="ECO:0000313" key="11">
    <source>
        <dbReference type="EMBL" id="ROV98267.1"/>
    </source>
</evidence>
<dbReference type="GO" id="GO:0006888">
    <property type="term" value="P:endoplasmic reticulum to Golgi vesicle-mediated transport"/>
    <property type="evidence" value="ECO:0007669"/>
    <property type="project" value="TreeGrafter"/>
</dbReference>
<dbReference type="GO" id="GO:0000139">
    <property type="term" value="C:Golgi membrane"/>
    <property type="evidence" value="ECO:0007669"/>
    <property type="project" value="TreeGrafter"/>
</dbReference>
<evidence type="ECO:0000256" key="3">
    <source>
        <dbReference type="ARBA" id="ARBA00022729"/>
    </source>
</evidence>
<feature type="signal peptide" evidence="9">
    <location>
        <begin position="1"/>
        <end position="17"/>
    </location>
</feature>
<name>A0A423W4L2_CYTCH</name>
<dbReference type="Proteomes" id="UP000284375">
    <property type="component" value="Unassembled WGS sequence"/>
</dbReference>
<evidence type="ECO:0000256" key="9">
    <source>
        <dbReference type="SAM" id="SignalP"/>
    </source>
</evidence>
<feature type="coiled-coil region" evidence="6">
    <location>
        <begin position="361"/>
        <end position="388"/>
    </location>
</feature>
<keyword evidence="2 8" id="KW-0812">Transmembrane</keyword>
<keyword evidence="12" id="KW-1185">Reference proteome</keyword>